<feature type="domain" description="DUF5722" evidence="1">
    <location>
        <begin position="146"/>
        <end position="552"/>
    </location>
</feature>
<dbReference type="InterPro" id="IPR043780">
    <property type="entry name" value="DUF5722"/>
</dbReference>
<dbReference type="InterPro" id="IPR017853">
    <property type="entry name" value="GH"/>
</dbReference>
<name>A0A7Y9IEC1_9ACTN</name>
<reference evidence="2 3" key="1">
    <citation type="submission" date="2020-07" db="EMBL/GenBank/DDBJ databases">
        <title>Sequencing the genomes of 1000 actinobacteria strains.</title>
        <authorList>
            <person name="Klenk H.-P."/>
        </authorList>
    </citation>
    <scope>NUCLEOTIDE SEQUENCE [LARGE SCALE GENOMIC DNA]</scope>
    <source>
        <strain evidence="2 3">DSM 22083</strain>
    </source>
</reference>
<dbReference type="AlphaFoldDB" id="A0A7Y9IEC1"/>
<dbReference type="Proteomes" id="UP000569914">
    <property type="component" value="Unassembled WGS sequence"/>
</dbReference>
<organism evidence="2 3">
    <name type="scientific">Microlunatus parietis</name>
    <dbReference type="NCBI Taxonomy" id="682979"/>
    <lineage>
        <taxon>Bacteria</taxon>
        <taxon>Bacillati</taxon>
        <taxon>Actinomycetota</taxon>
        <taxon>Actinomycetes</taxon>
        <taxon>Propionibacteriales</taxon>
        <taxon>Propionibacteriaceae</taxon>
        <taxon>Microlunatus</taxon>
    </lineage>
</organism>
<evidence type="ECO:0000313" key="2">
    <source>
        <dbReference type="EMBL" id="NYE74963.1"/>
    </source>
</evidence>
<proteinExistence type="predicted"/>
<evidence type="ECO:0000313" key="3">
    <source>
        <dbReference type="Proteomes" id="UP000569914"/>
    </source>
</evidence>
<dbReference type="Gene3D" id="2.60.120.260">
    <property type="entry name" value="Galactose-binding domain-like"/>
    <property type="match status" value="1"/>
</dbReference>
<gene>
    <name evidence="2" type="ORF">BKA15_006292</name>
</gene>
<accession>A0A7Y9IEC1</accession>
<sequence>MVETNQRSGRHRIRTPRLAVVVLTVVAGLIASLLVAPPAAQAEPGRGVQTVVARDASITVFGGAPAGASVTLYALGTEAPESAWSSSEPIATVTATADGAFTATVPRAEGRTDLYYAKYLAVTDGTVLGSYRYVDDNRVTPLASYPYPEPLNKKGVTLPVTDDFEEIGGQHGTVNIALNQFMLLEPKDPADTIAFTSNGREFYFDAKAVEARDRLIKPVSDNGGVLNLIFLVQPTTDPNSAGRVLAHPDADPAGRILGFNTVTAEGVAYYTAAVEFFTQRYTRNDQRYGRATGFIVGNEINAQWAWANMGDKPVGEFVHDYERALRITDLAARAAYSEARTYISLTHCWITVCGTNPDPANPTRFYPAPDVIEGINRLTKDHGDYGWHVAHHPYPQTLANPAFWNDDKATGDIETTPFLTFKNLELLPRYLGRDELRYDGQPRRIILSEQGCNTPGTSAEAERLQAACYALAYYKTRFLDGIDAFILHRHVDHKREGNFRFGLWTADQERPEPDLPDKPKLIHEVFAFIDTERSLEVTEFALDVIGIEDWSELVPGWDPAALAQRPLPSVAGISSTARLGGTTPISTFDQGLDGWRVSDNASSVAADSGDLVIGFDSLAKLWRGADVEFDQPLDATATPYLGVRLRVPAQPEIGPRFARIRAYGEDGGVVAAGTARLADGGDEQRLTVDLSRWAARSAITRLKIWVRGSTTWTGPGPCGSPRWCAAAGWPTSGGRPTCS</sequence>
<keyword evidence="3" id="KW-1185">Reference proteome</keyword>
<evidence type="ECO:0000259" key="1">
    <source>
        <dbReference type="Pfam" id="PF18989"/>
    </source>
</evidence>
<protein>
    <recommendedName>
        <fullName evidence="1">DUF5722 domain-containing protein</fullName>
    </recommendedName>
</protein>
<comment type="caution">
    <text evidence="2">The sequence shown here is derived from an EMBL/GenBank/DDBJ whole genome shotgun (WGS) entry which is preliminary data.</text>
</comment>
<dbReference type="Gene3D" id="3.20.20.80">
    <property type="entry name" value="Glycosidases"/>
    <property type="match status" value="1"/>
</dbReference>
<dbReference type="RefSeq" id="WP_179757546.1">
    <property type="nucleotide sequence ID" value="NZ_JACCBU010000001.1"/>
</dbReference>
<dbReference type="SUPFAM" id="SSF51445">
    <property type="entry name" value="(Trans)glycosidases"/>
    <property type="match status" value="1"/>
</dbReference>
<dbReference type="EMBL" id="JACCBU010000001">
    <property type="protein sequence ID" value="NYE74963.1"/>
    <property type="molecule type" value="Genomic_DNA"/>
</dbReference>
<dbReference type="Pfam" id="PF18989">
    <property type="entry name" value="DUF5722"/>
    <property type="match status" value="1"/>
</dbReference>